<evidence type="ECO:0000256" key="3">
    <source>
        <dbReference type="ARBA" id="ARBA00009014"/>
    </source>
</evidence>
<dbReference type="NCBIfam" id="TIGR00482">
    <property type="entry name" value="nicotinate (nicotinamide) nucleotide adenylyltransferase"/>
    <property type="match status" value="1"/>
</dbReference>
<dbReference type="RefSeq" id="WP_169561990.1">
    <property type="nucleotide sequence ID" value="NZ_BSNF01000010.1"/>
</dbReference>
<evidence type="ECO:0000313" key="13">
    <source>
        <dbReference type="EMBL" id="GLQ07879.1"/>
    </source>
</evidence>
<dbReference type="Gene3D" id="3.40.50.620">
    <property type="entry name" value="HUPs"/>
    <property type="match status" value="1"/>
</dbReference>
<comment type="catalytic activity">
    <reaction evidence="10 11">
        <text>nicotinate beta-D-ribonucleotide + ATP + H(+) = deamido-NAD(+) + diphosphate</text>
        <dbReference type="Rhea" id="RHEA:22860"/>
        <dbReference type="ChEBI" id="CHEBI:15378"/>
        <dbReference type="ChEBI" id="CHEBI:30616"/>
        <dbReference type="ChEBI" id="CHEBI:33019"/>
        <dbReference type="ChEBI" id="CHEBI:57502"/>
        <dbReference type="ChEBI" id="CHEBI:58437"/>
        <dbReference type="EC" id="2.7.7.18"/>
    </reaction>
</comment>
<keyword evidence="9 11" id="KW-0520">NAD</keyword>
<reference evidence="13" key="2">
    <citation type="submission" date="2023-01" db="EMBL/GenBank/DDBJ databases">
        <title>Draft genome sequence of Sneathiella chinensis strain NBRC 103408.</title>
        <authorList>
            <person name="Sun Q."/>
            <person name="Mori K."/>
        </authorList>
    </citation>
    <scope>NUCLEOTIDE SEQUENCE</scope>
    <source>
        <strain evidence="13">NBRC 103408</strain>
    </source>
</reference>
<dbReference type="NCBIfam" id="NF000843">
    <property type="entry name" value="PRK00071.2-2"/>
    <property type="match status" value="1"/>
</dbReference>
<evidence type="ECO:0000256" key="1">
    <source>
        <dbReference type="ARBA" id="ARBA00002324"/>
    </source>
</evidence>
<evidence type="ECO:0000256" key="7">
    <source>
        <dbReference type="ARBA" id="ARBA00022741"/>
    </source>
</evidence>
<evidence type="ECO:0000256" key="8">
    <source>
        <dbReference type="ARBA" id="ARBA00022840"/>
    </source>
</evidence>
<dbReference type="InterPro" id="IPR005248">
    <property type="entry name" value="NadD/NMNAT"/>
</dbReference>
<comment type="function">
    <text evidence="1 11">Catalyzes the reversible adenylation of nicotinate mononucleotide (NaMN) to nicotinic acid adenine dinucleotide (NaAD).</text>
</comment>
<sequence length="196" mass="22184">MAGLKVGLLGGSFNPAHDGHLQISLTALRSLGLDQVWWLVSPQNPLKSTEGMADYAARLQSAEQKVAGHPAIRISDFEKRLGETYTANTLARLKACYPQNHFVWLMGADNLIQITRWYKWQEIFEQVPVAVFDRPGYTYRALSGKAASLYRHVRVFPPASRKPDSRFANRTAPCWIFLPQTKLKLSSTDIRKNRIN</sequence>
<keyword evidence="8 11" id="KW-0067">ATP-binding</keyword>
<accession>A0ABQ5U6W3</accession>
<dbReference type="GO" id="GO:0016779">
    <property type="term" value="F:nucleotidyltransferase activity"/>
    <property type="evidence" value="ECO:0007669"/>
    <property type="project" value="UniProtKB-KW"/>
</dbReference>
<dbReference type="EC" id="2.7.7.18" evidence="11"/>
<evidence type="ECO:0000256" key="11">
    <source>
        <dbReference type="HAMAP-Rule" id="MF_00244"/>
    </source>
</evidence>
<dbReference type="InterPro" id="IPR004821">
    <property type="entry name" value="Cyt_trans-like"/>
</dbReference>
<organism evidence="13 14">
    <name type="scientific">Sneathiella chinensis</name>
    <dbReference type="NCBI Taxonomy" id="349750"/>
    <lineage>
        <taxon>Bacteria</taxon>
        <taxon>Pseudomonadati</taxon>
        <taxon>Pseudomonadota</taxon>
        <taxon>Alphaproteobacteria</taxon>
        <taxon>Sneathiellales</taxon>
        <taxon>Sneathiellaceae</taxon>
        <taxon>Sneathiella</taxon>
    </lineage>
</organism>
<comment type="pathway">
    <text evidence="2 11">Cofactor biosynthesis; NAD(+) biosynthesis; deamido-NAD(+) from nicotinate D-ribonucleotide: step 1/1.</text>
</comment>
<dbReference type="PANTHER" id="PTHR39321">
    <property type="entry name" value="NICOTINATE-NUCLEOTIDE ADENYLYLTRANSFERASE-RELATED"/>
    <property type="match status" value="1"/>
</dbReference>
<evidence type="ECO:0000256" key="4">
    <source>
        <dbReference type="ARBA" id="ARBA00022642"/>
    </source>
</evidence>
<keyword evidence="7 11" id="KW-0547">Nucleotide-binding</keyword>
<evidence type="ECO:0000256" key="6">
    <source>
        <dbReference type="ARBA" id="ARBA00022695"/>
    </source>
</evidence>
<proteinExistence type="inferred from homology"/>
<dbReference type="Pfam" id="PF01467">
    <property type="entry name" value="CTP_transf_like"/>
    <property type="match status" value="1"/>
</dbReference>
<keyword evidence="5 11" id="KW-0808">Transferase</keyword>
<comment type="similarity">
    <text evidence="3 11">Belongs to the NadD family.</text>
</comment>
<dbReference type="SUPFAM" id="SSF52374">
    <property type="entry name" value="Nucleotidylyl transferase"/>
    <property type="match status" value="1"/>
</dbReference>
<evidence type="ECO:0000259" key="12">
    <source>
        <dbReference type="Pfam" id="PF01467"/>
    </source>
</evidence>
<keyword evidence="4 11" id="KW-0662">Pyridine nucleotide biosynthesis</keyword>
<keyword evidence="6 11" id="KW-0548">Nucleotidyltransferase</keyword>
<name>A0ABQ5U6W3_9PROT</name>
<comment type="caution">
    <text evidence="13">The sequence shown here is derived from an EMBL/GenBank/DDBJ whole genome shotgun (WGS) entry which is preliminary data.</text>
</comment>
<dbReference type="HAMAP" id="MF_00244">
    <property type="entry name" value="NaMN_adenylyltr"/>
    <property type="match status" value="1"/>
</dbReference>
<evidence type="ECO:0000256" key="5">
    <source>
        <dbReference type="ARBA" id="ARBA00022679"/>
    </source>
</evidence>
<evidence type="ECO:0000256" key="10">
    <source>
        <dbReference type="ARBA" id="ARBA00048721"/>
    </source>
</evidence>
<reference evidence="13" key="1">
    <citation type="journal article" date="2014" name="Int. J. Syst. Evol. Microbiol.">
        <title>Complete genome of a new Firmicutes species belonging to the dominant human colonic microbiota ('Ruminococcus bicirculans') reveals two chromosomes and a selective capacity to utilize plant glucans.</title>
        <authorList>
            <consortium name="NISC Comparative Sequencing Program"/>
            <person name="Wegmann U."/>
            <person name="Louis P."/>
            <person name="Goesmann A."/>
            <person name="Henrissat B."/>
            <person name="Duncan S.H."/>
            <person name="Flint H.J."/>
        </authorList>
    </citation>
    <scope>NUCLEOTIDE SEQUENCE</scope>
    <source>
        <strain evidence="13">NBRC 103408</strain>
    </source>
</reference>
<evidence type="ECO:0000256" key="9">
    <source>
        <dbReference type="ARBA" id="ARBA00023027"/>
    </source>
</evidence>
<dbReference type="PANTHER" id="PTHR39321:SF3">
    <property type="entry name" value="PHOSPHOPANTETHEINE ADENYLYLTRANSFERASE"/>
    <property type="match status" value="1"/>
</dbReference>
<keyword evidence="14" id="KW-1185">Reference proteome</keyword>
<dbReference type="EMBL" id="BSNF01000010">
    <property type="protein sequence ID" value="GLQ07879.1"/>
    <property type="molecule type" value="Genomic_DNA"/>
</dbReference>
<evidence type="ECO:0000256" key="2">
    <source>
        <dbReference type="ARBA" id="ARBA00005019"/>
    </source>
</evidence>
<feature type="domain" description="Cytidyltransferase-like" evidence="12">
    <location>
        <begin position="8"/>
        <end position="192"/>
    </location>
</feature>
<dbReference type="CDD" id="cd02165">
    <property type="entry name" value="NMNAT"/>
    <property type="match status" value="1"/>
</dbReference>
<dbReference type="Proteomes" id="UP001161409">
    <property type="component" value="Unassembled WGS sequence"/>
</dbReference>
<gene>
    <name evidence="11 13" type="primary">nadD</name>
    <name evidence="13" type="ORF">GCM10007924_31010</name>
</gene>
<protein>
    <recommendedName>
        <fullName evidence="11">Probable nicotinate-nucleotide adenylyltransferase</fullName>
        <ecNumber evidence="11">2.7.7.18</ecNumber>
    </recommendedName>
    <alternativeName>
        <fullName evidence="11">Deamido-NAD(+) diphosphorylase</fullName>
    </alternativeName>
    <alternativeName>
        <fullName evidence="11">Deamido-NAD(+) pyrophosphorylase</fullName>
    </alternativeName>
    <alternativeName>
        <fullName evidence="11">Nicotinate mononucleotide adenylyltransferase</fullName>
        <shortName evidence="11">NaMN adenylyltransferase</shortName>
    </alternativeName>
</protein>
<evidence type="ECO:0000313" key="14">
    <source>
        <dbReference type="Proteomes" id="UP001161409"/>
    </source>
</evidence>
<dbReference type="InterPro" id="IPR014729">
    <property type="entry name" value="Rossmann-like_a/b/a_fold"/>
</dbReference>